<gene>
    <name evidence="2" type="ORF">CHIRRI_LOCUS13769</name>
</gene>
<reference evidence="2" key="1">
    <citation type="submission" date="2022-01" db="EMBL/GenBank/DDBJ databases">
        <authorList>
            <person name="King R."/>
        </authorList>
    </citation>
    <scope>NUCLEOTIDE SEQUENCE</scope>
</reference>
<proteinExistence type="predicted"/>
<organism evidence="2 3">
    <name type="scientific">Chironomus riparius</name>
    <dbReference type="NCBI Taxonomy" id="315576"/>
    <lineage>
        <taxon>Eukaryota</taxon>
        <taxon>Metazoa</taxon>
        <taxon>Ecdysozoa</taxon>
        <taxon>Arthropoda</taxon>
        <taxon>Hexapoda</taxon>
        <taxon>Insecta</taxon>
        <taxon>Pterygota</taxon>
        <taxon>Neoptera</taxon>
        <taxon>Endopterygota</taxon>
        <taxon>Diptera</taxon>
        <taxon>Nematocera</taxon>
        <taxon>Chironomoidea</taxon>
        <taxon>Chironomidae</taxon>
        <taxon>Chironominae</taxon>
        <taxon>Chironomus</taxon>
    </lineage>
</organism>
<dbReference type="OrthoDB" id="7799064at2759"/>
<dbReference type="AlphaFoldDB" id="A0A9N9WYB6"/>
<dbReference type="EMBL" id="OU895880">
    <property type="protein sequence ID" value="CAG9810959.1"/>
    <property type="molecule type" value="Genomic_DNA"/>
</dbReference>
<feature type="chain" id="PRO_5040130926" evidence="1">
    <location>
        <begin position="23"/>
        <end position="185"/>
    </location>
</feature>
<feature type="signal peptide" evidence="1">
    <location>
        <begin position="1"/>
        <end position="22"/>
    </location>
</feature>
<reference evidence="2" key="2">
    <citation type="submission" date="2022-10" db="EMBL/GenBank/DDBJ databases">
        <authorList>
            <consortium name="ENA_rothamsted_submissions"/>
            <consortium name="culmorum"/>
            <person name="King R."/>
        </authorList>
    </citation>
    <scope>NUCLEOTIDE SEQUENCE</scope>
</reference>
<name>A0A9N9WYB6_9DIPT</name>
<evidence type="ECO:0000313" key="3">
    <source>
        <dbReference type="Proteomes" id="UP001153620"/>
    </source>
</evidence>
<keyword evidence="1" id="KW-0732">Signal</keyword>
<sequence>MKFKLCSILIVFNCFGSKLVTARVAGIVGDKIYECEDIPKYNKIESVDYSNFKIYHENDTHTFLNGSVKFMTGFARLPGRVYTEQYVRGKWIVQLFDRQYVDMCVAFHSPTEPFFNQTRSFPSCPVMPGTEWKFDMVHIVADDQLLNSFPTSLVGLWRMTIILNIFDNGAFKKFCKIVHCDIFED</sequence>
<evidence type="ECO:0000313" key="2">
    <source>
        <dbReference type="EMBL" id="CAG9810959.1"/>
    </source>
</evidence>
<protein>
    <submittedName>
        <fullName evidence="2">Uncharacterized protein</fullName>
    </submittedName>
</protein>
<keyword evidence="3" id="KW-1185">Reference proteome</keyword>
<evidence type="ECO:0000256" key="1">
    <source>
        <dbReference type="SAM" id="SignalP"/>
    </source>
</evidence>
<dbReference type="Proteomes" id="UP001153620">
    <property type="component" value="Chromosome 4"/>
</dbReference>
<accession>A0A9N9WYB6</accession>